<accession>A0ACC6UDA0</accession>
<proteinExistence type="predicted"/>
<comment type="caution">
    <text evidence="1">The sequence shown here is derived from an EMBL/GenBank/DDBJ whole genome shotgun (WGS) entry which is preliminary data.</text>
</comment>
<evidence type="ECO:0000313" key="1">
    <source>
        <dbReference type="EMBL" id="MEX3937534.1"/>
    </source>
</evidence>
<name>A0ACC6UDA0_9BURK</name>
<protein>
    <submittedName>
        <fullName evidence="1">Uncharacterized protein</fullName>
    </submittedName>
</protein>
<evidence type="ECO:0000313" key="2">
    <source>
        <dbReference type="Proteomes" id="UP001558850"/>
    </source>
</evidence>
<sequence length="154" mass="17043">MARTIPFARTAAAARARRNKTLLLPMPRTEVDRLCLQVHIALDVMRRGMGNAGAAQTLCQAMILTGLLAEAGYAEATFDQMRNAEDVISAAFDRGRDSGVWSLDENGFRQFAVIVSTYDRQLRRAPLAAVADASDRLERFRVGESLDQMARKRA</sequence>
<dbReference type="EMBL" id="JBFRCH010000054">
    <property type="protein sequence ID" value="MEX3937534.1"/>
    <property type="molecule type" value="Genomic_DNA"/>
</dbReference>
<organism evidence="1 2">
    <name type="scientific">Paraburkholderia phymatum</name>
    <dbReference type="NCBI Taxonomy" id="148447"/>
    <lineage>
        <taxon>Bacteria</taxon>
        <taxon>Pseudomonadati</taxon>
        <taxon>Pseudomonadota</taxon>
        <taxon>Betaproteobacteria</taxon>
        <taxon>Burkholderiales</taxon>
        <taxon>Burkholderiaceae</taxon>
        <taxon>Paraburkholderia</taxon>
    </lineage>
</organism>
<reference evidence="1" key="1">
    <citation type="submission" date="2024-07" db="EMBL/GenBank/DDBJ databases">
        <title>A survey of Mimosa microsymbionts across Brazilian biomes reveals a high diversity of Paraburkholderia nodulating endemic species, but also that Cupriavidus is common as a symbiont of widespread species.</title>
        <authorList>
            <person name="Rouws L."/>
            <person name="Barauna A."/>
            <person name="Beukes C."/>
            <person name="Rouws J.R.C."/>
            <person name="De Faria S.M."/>
            <person name="Gross E."/>
            <person name="Bueno Dos Reis Junior F."/>
            <person name="Simon M.F."/>
            <person name="Maluk M."/>
            <person name="Odee D.W."/>
            <person name="Kenicer G."/>
            <person name="Young J.P.W."/>
            <person name="Reis V.M."/>
            <person name="Zilli J."/>
            <person name="James E.K."/>
        </authorList>
    </citation>
    <scope>NUCLEOTIDE SEQUENCE</scope>
    <source>
        <strain evidence="1">EG181B</strain>
    </source>
</reference>
<keyword evidence="2" id="KW-1185">Reference proteome</keyword>
<gene>
    <name evidence="1" type="ORF">AB4Y32_38370</name>
</gene>
<dbReference type="Proteomes" id="UP001558850">
    <property type="component" value="Unassembled WGS sequence"/>
</dbReference>